<name>A0A7N2LEI8_QUELO</name>
<organism evidence="1 2">
    <name type="scientific">Quercus lobata</name>
    <name type="common">Valley oak</name>
    <dbReference type="NCBI Taxonomy" id="97700"/>
    <lineage>
        <taxon>Eukaryota</taxon>
        <taxon>Viridiplantae</taxon>
        <taxon>Streptophyta</taxon>
        <taxon>Embryophyta</taxon>
        <taxon>Tracheophyta</taxon>
        <taxon>Spermatophyta</taxon>
        <taxon>Magnoliopsida</taxon>
        <taxon>eudicotyledons</taxon>
        <taxon>Gunneridae</taxon>
        <taxon>Pentapetalae</taxon>
        <taxon>rosids</taxon>
        <taxon>fabids</taxon>
        <taxon>Fagales</taxon>
        <taxon>Fagaceae</taxon>
        <taxon>Quercus</taxon>
    </lineage>
</organism>
<reference evidence="1" key="2">
    <citation type="submission" date="2021-01" db="UniProtKB">
        <authorList>
            <consortium name="EnsemblPlants"/>
        </authorList>
    </citation>
    <scope>IDENTIFICATION</scope>
</reference>
<protein>
    <recommendedName>
        <fullName evidence="3">Reverse transcriptase zinc-binding domain-containing protein</fullName>
    </recommendedName>
</protein>
<dbReference type="AlphaFoldDB" id="A0A7N2LEI8"/>
<dbReference type="EMBL" id="LRBV02000004">
    <property type="status" value="NOT_ANNOTATED_CDS"/>
    <property type="molecule type" value="Genomic_DNA"/>
</dbReference>
<evidence type="ECO:0000313" key="1">
    <source>
        <dbReference type="EnsemblPlants" id="QL04p025475:mrna"/>
    </source>
</evidence>
<dbReference type="InParanoid" id="A0A7N2LEI8"/>
<dbReference type="OMA" id="CWRIENE"/>
<keyword evidence="2" id="KW-1185">Reference proteome</keyword>
<sequence>MQSHALPIKVCNAMDKLIRNFLWGSTEEKRKLHLVNWHTVTMPKDWGGLGLFQMRHRNQALLAKLCWRIENENDAPWAQMLSKKYLTPSRLTEEGRNRPCSKIWAACKVGGPAYVRGLKWTIGNGEDVNLWQDFWLPTGPLRRLIQGPLTRDEVLTVQQCHSNSIGWNLQNLSFELPSELIEAMKATPFSNNPNTKDSLAWAFSKDGLFSCNESINHMLRGCKSAMELWQKLEFLGCLVDSFNKPVAEWLQVNCKTKVCSRFLGIPWRIIFIMSIWHIWIHRNDFVLRTGRPNQNLDKKCVQSSAEYFSIGMKTKIPLSKICVPVSWQKPPARWARMALH</sequence>
<dbReference type="PANTHER" id="PTHR33116:SF78">
    <property type="entry name" value="OS12G0587133 PROTEIN"/>
    <property type="match status" value="1"/>
</dbReference>
<evidence type="ECO:0008006" key="3">
    <source>
        <dbReference type="Google" id="ProtNLM"/>
    </source>
</evidence>
<dbReference type="Proteomes" id="UP000594261">
    <property type="component" value="Chromosome 4"/>
</dbReference>
<dbReference type="Gramene" id="QL04p025475:mrna">
    <property type="protein sequence ID" value="QL04p025475:mrna"/>
    <property type="gene ID" value="QL04p025475"/>
</dbReference>
<dbReference type="EnsemblPlants" id="QL04p025475:mrna">
    <property type="protein sequence ID" value="QL04p025475:mrna"/>
    <property type="gene ID" value="QL04p025475"/>
</dbReference>
<proteinExistence type="predicted"/>
<dbReference type="PANTHER" id="PTHR33116">
    <property type="entry name" value="REVERSE TRANSCRIPTASE ZINC-BINDING DOMAIN-CONTAINING PROTEIN-RELATED-RELATED"/>
    <property type="match status" value="1"/>
</dbReference>
<reference evidence="1 2" key="1">
    <citation type="journal article" date="2016" name="G3 (Bethesda)">
        <title>First Draft Assembly and Annotation of the Genome of a California Endemic Oak Quercus lobata Nee (Fagaceae).</title>
        <authorList>
            <person name="Sork V.L."/>
            <person name="Fitz-Gibbon S.T."/>
            <person name="Puiu D."/>
            <person name="Crepeau M."/>
            <person name="Gugger P.F."/>
            <person name="Sherman R."/>
            <person name="Stevens K."/>
            <person name="Langley C.H."/>
            <person name="Pellegrini M."/>
            <person name="Salzberg S.L."/>
        </authorList>
    </citation>
    <scope>NUCLEOTIDE SEQUENCE [LARGE SCALE GENOMIC DNA]</scope>
    <source>
        <strain evidence="1 2">cv. SW786</strain>
    </source>
</reference>
<accession>A0A7N2LEI8</accession>
<evidence type="ECO:0000313" key="2">
    <source>
        <dbReference type="Proteomes" id="UP000594261"/>
    </source>
</evidence>